<gene>
    <name evidence="1" type="ORF">F5148DRAFT_1172798</name>
</gene>
<reference evidence="1" key="1">
    <citation type="submission" date="2021-03" db="EMBL/GenBank/DDBJ databases">
        <title>Evolutionary priming and transition to the ectomycorrhizal habit in an iconic lineage of mushroom-forming fungi: is preadaptation a requirement?</title>
        <authorList>
            <consortium name="DOE Joint Genome Institute"/>
            <person name="Looney B.P."/>
            <person name="Miyauchi S."/>
            <person name="Morin E."/>
            <person name="Drula E."/>
            <person name="Courty P.E."/>
            <person name="Chicoki N."/>
            <person name="Fauchery L."/>
            <person name="Kohler A."/>
            <person name="Kuo A."/>
            <person name="LaButti K."/>
            <person name="Pangilinan J."/>
            <person name="Lipzen A."/>
            <person name="Riley R."/>
            <person name="Andreopoulos W."/>
            <person name="He G."/>
            <person name="Johnson J."/>
            <person name="Barry K.W."/>
            <person name="Grigoriev I.V."/>
            <person name="Nagy L."/>
            <person name="Hibbett D."/>
            <person name="Henrissat B."/>
            <person name="Matheny P.B."/>
            <person name="Labbe J."/>
            <person name="Martin A.F."/>
        </authorList>
    </citation>
    <scope>NUCLEOTIDE SEQUENCE</scope>
    <source>
        <strain evidence="1">BPL698</strain>
    </source>
</reference>
<evidence type="ECO:0000313" key="1">
    <source>
        <dbReference type="EMBL" id="KAI9511235.1"/>
    </source>
</evidence>
<accession>A0ACC0UHK8</accession>
<sequence>MSTILKHTAAATRLCARSRIRTYAMTSVARKDLIQELYLKELKSYKAPPAAKDAHVGVVRAFSAPALPSAPTLPDLATELAAYDATEPTRATTTDAIAGHGEPAAGAEAYLAFLEADEAPEEAHH</sequence>
<dbReference type="EMBL" id="JAGFNK010000025">
    <property type="protein sequence ID" value="KAI9511235.1"/>
    <property type="molecule type" value="Genomic_DNA"/>
</dbReference>
<organism evidence="1 2">
    <name type="scientific">Russula earlei</name>
    <dbReference type="NCBI Taxonomy" id="71964"/>
    <lineage>
        <taxon>Eukaryota</taxon>
        <taxon>Fungi</taxon>
        <taxon>Dikarya</taxon>
        <taxon>Basidiomycota</taxon>
        <taxon>Agaricomycotina</taxon>
        <taxon>Agaricomycetes</taxon>
        <taxon>Russulales</taxon>
        <taxon>Russulaceae</taxon>
        <taxon>Russula</taxon>
    </lineage>
</organism>
<comment type="caution">
    <text evidence="1">The sequence shown here is derived from an EMBL/GenBank/DDBJ whole genome shotgun (WGS) entry which is preliminary data.</text>
</comment>
<proteinExistence type="predicted"/>
<keyword evidence="2" id="KW-1185">Reference proteome</keyword>
<evidence type="ECO:0000313" key="2">
    <source>
        <dbReference type="Proteomes" id="UP001207468"/>
    </source>
</evidence>
<protein>
    <submittedName>
        <fullName evidence="1">ATP synthase complex subunit H-domain-containing protein</fullName>
    </submittedName>
</protein>
<name>A0ACC0UHK8_9AGAM</name>
<dbReference type="Proteomes" id="UP001207468">
    <property type="component" value="Unassembled WGS sequence"/>
</dbReference>